<dbReference type="Pfam" id="PF15412">
    <property type="entry name" value="Nse4-Nse3_bdg"/>
    <property type="match status" value="1"/>
</dbReference>
<comment type="subcellular location">
    <subcellularLocation>
        <location evidence="1 7">Nucleus</location>
    </subcellularLocation>
</comment>
<keyword evidence="4 7" id="KW-0233">DNA recombination</keyword>
<gene>
    <name evidence="11" type="ORF">M430DRAFT_63275</name>
</gene>
<dbReference type="STRING" id="857342.A0A2T3BFE6"/>
<name>A0A2T3BFE6_AMORE</name>
<dbReference type="Pfam" id="PF08743">
    <property type="entry name" value="Nse4_C"/>
    <property type="match status" value="1"/>
</dbReference>
<evidence type="ECO:0000259" key="10">
    <source>
        <dbReference type="Pfam" id="PF15412"/>
    </source>
</evidence>
<comment type="subunit">
    <text evidence="7">Component of the SMC5-SMC6 complex.</text>
</comment>
<evidence type="ECO:0000313" key="12">
    <source>
        <dbReference type="Proteomes" id="UP000241818"/>
    </source>
</evidence>
<evidence type="ECO:0000256" key="2">
    <source>
        <dbReference type="ARBA" id="ARBA00008997"/>
    </source>
</evidence>
<feature type="domain" description="Non-structural maintenance of chromosome element 4 C-terminal" evidence="9">
    <location>
        <begin position="381"/>
        <end position="469"/>
    </location>
</feature>
<dbReference type="InterPro" id="IPR027786">
    <property type="entry name" value="Nse4/EID"/>
</dbReference>
<evidence type="ECO:0000256" key="7">
    <source>
        <dbReference type="RuleBase" id="RU365071"/>
    </source>
</evidence>
<feature type="region of interest" description="Disordered" evidence="8">
    <location>
        <begin position="219"/>
        <end position="259"/>
    </location>
</feature>
<dbReference type="RefSeq" id="XP_024725620.1">
    <property type="nucleotide sequence ID" value="XM_024869043.1"/>
</dbReference>
<proteinExistence type="inferred from homology"/>
<comment type="similarity">
    <text evidence="2 7">Belongs to the NSE4 family.</text>
</comment>
<evidence type="ECO:0000256" key="8">
    <source>
        <dbReference type="SAM" id="MobiDB-lite"/>
    </source>
</evidence>
<feature type="compositionally biased region" description="Basic and acidic residues" evidence="8">
    <location>
        <begin position="1"/>
        <end position="18"/>
    </location>
</feature>
<accession>A0A2T3BFE6</accession>
<evidence type="ECO:0000256" key="3">
    <source>
        <dbReference type="ARBA" id="ARBA00022763"/>
    </source>
</evidence>
<dbReference type="FunCoup" id="A0A2T3BFE6">
    <property type="interactions" value="14"/>
</dbReference>
<dbReference type="InterPro" id="IPR014854">
    <property type="entry name" value="Nse4_C"/>
</dbReference>
<dbReference type="GeneID" id="36577124"/>
<keyword evidence="3 7" id="KW-0227">DNA damage</keyword>
<keyword evidence="6 7" id="KW-0539">Nucleus</keyword>
<keyword evidence="12" id="KW-1185">Reference proteome</keyword>
<dbReference type="EMBL" id="KZ679006">
    <property type="protein sequence ID" value="PSS28095.1"/>
    <property type="molecule type" value="Genomic_DNA"/>
</dbReference>
<evidence type="ECO:0000256" key="6">
    <source>
        <dbReference type="ARBA" id="ARBA00023242"/>
    </source>
</evidence>
<feature type="compositionally biased region" description="Acidic residues" evidence="8">
    <location>
        <begin position="247"/>
        <end position="259"/>
    </location>
</feature>
<feature type="domain" description="Nse4/EID protein Nse3/MAGE-binding" evidence="10">
    <location>
        <begin position="176"/>
        <end position="226"/>
    </location>
</feature>
<dbReference type="InterPro" id="IPR029225">
    <property type="entry name" value="Nse4_Nse3-bd"/>
</dbReference>
<evidence type="ECO:0000256" key="5">
    <source>
        <dbReference type="ARBA" id="ARBA00023204"/>
    </source>
</evidence>
<evidence type="ECO:0000313" key="11">
    <source>
        <dbReference type="EMBL" id="PSS28095.1"/>
    </source>
</evidence>
<dbReference type="AlphaFoldDB" id="A0A2T3BFE6"/>
<feature type="compositionally biased region" description="Acidic residues" evidence="8">
    <location>
        <begin position="106"/>
        <end position="120"/>
    </location>
</feature>
<dbReference type="OrthoDB" id="361242at2759"/>
<evidence type="ECO:0000256" key="4">
    <source>
        <dbReference type="ARBA" id="ARBA00023172"/>
    </source>
</evidence>
<dbReference type="PANTHER" id="PTHR16140">
    <property type="entry name" value="NON-STRUCTURAL MAINTENANCE OF CHROMOSOMES ELEMENT 4"/>
    <property type="match status" value="1"/>
</dbReference>
<dbReference type="GO" id="GO:0006310">
    <property type="term" value="P:DNA recombination"/>
    <property type="evidence" value="ECO:0007669"/>
    <property type="project" value="UniProtKB-UniRule"/>
</dbReference>
<evidence type="ECO:0000259" key="9">
    <source>
        <dbReference type="Pfam" id="PF08743"/>
    </source>
</evidence>
<organism evidence="11 12">
    <name type="scientific">Amorphotheca resinae ATCC 22711</name>
    <dbReference type="NCBI Taxonomy" id="857342"/>
    <lineage>
        <taxon>Eukaryota</taxon>
        <taxon>Fungi</taxon>
        <taxon>Dikarya</taxon>
        <taxon>Ascomycota</taxon>
        <taxon>Pezizomycotina</taxon>
        <taxon>Leotiomycetes</taxon>
        <taxon>Helotiales</taxon>
        <taxon>Amorphothecaceae</taxon>
        <taxon>Amorphotheca</taxon>
    </lineage>
</organism>
<dbReference type="GO" id="GO:0030915">
    <property type="term" value="C:Smc5-Smc6 complex"/>
    <property type="evidence" value="ECO:0007669"/>
    <property type="project" value="UniProtKB-UniRule"/>
</dbReference>
<feature type="compositionally biased region" description="Basic and acidic residues" evidence="8">
    <location>
        <begin position="51"/>
        <end position="65"/>
    </location>
</feature>
<dbReference type="PANTHER" id="PTHR16140:SF0">
    <property type="entry name" value="NON-STRUCTURAL MAINTENANCE OF CHROMOSOMES ELEMENT 4"/>
    <property type="match status" value="1"/>
</dbReference>
<feature type="region of interest" description="Disordered" evidence="8">
    <location>
        <begin position="1"/>
        <end position="120"/>
    </location>
</feature>
<feature type="compositionally biased region" description="Polar residues" evidence="8">
    <location>
        <begin position="32"/>
        <end position="50"/>
    </location>
</feature>
<evidence type="ECO:0000256" key="1">
    <source>
        <dbReference type="ARBA" id="ARBA00004123"/>
    </source>
</evidence>
<dbReference type="Proteomes" id="UP000241818">
    <property type="component" value="Unassembled WGS sequence"/>
</dbReference>
<comment type="function">
    <text evidence="7">Component of the SMC5-SMC6 complex, that promotes sister chromatid alignment after DNA damage and facilitates double-stranded DNA breaks (DSBs) repair via homologous recombination between sister chromatids.</text>
</comment>
<dbReference type="GO" id="GO:0005634">
    <property type="term" value="C:nucleus"/>
    <property type="evidence" value="ECO:0007669"/>
    <property type="project" value="UniProtKB-SubCell"/>
</dbReference>
<reference evidence="11 12" key="1">
    <citation type="journal article" date="2018" name="New Phytol.">
        <title>Comparative genomics and transcriptomics depict ericoid mycorrhizal fungi as versatile saprotrophs and plant mutualists.</title>
        <authorList>
            <person name="Martino E."/>
            <person name="Morin E."/>
            <person name="Grelet G.A."/>
            <person name="Kuo A."/>
            <person name="Kohler A."/>
            <person name="Daghino S."/>
            <person name="Barry K.W."/>
            <person name="Cichocki N."/>
            <person name="Clum A."/>
            <person name="Dockter R.B."/>
            <person name="Hainaut M."/>
            <person name="Kuo R.C."/>
            <person name="LaButti K."/>
            <person name="Lindahl B.D."/>
            <person name="Lindquist E.A."/>
            <person name="Lipzen A."/>
            <person name="Khouja H.R."/>
            <person name="Magnuson J."/>
            <person name="Murat C."/>
            <person name="Ohm R.A."/>
            <person name="Singer S.W."/>
            <person name="Spatafora J.W."/>
            <person name="Wang M."/>
            <person name="Veneault-Fourrey C."/>
            <person name="Henrissat B."/>
            <person name="Grigoriev I.V."/>
            <person name="Martin F.M."/>
            <person name="Perotto S."/>
        </authorList>
    </citation>
    <scope>NUCLEOTIDE SEQUENCE [LARGE SCALE GENOMIC DNA]</scope>
    <source>
        <strain evidence="11 12">ATCC 22711</strain>
    </source>
</reference>
<dbReference type="GO" id="GO:0006281">
    <property type="term" value="P:DNA repair"/>
    <property type="evidence" value="ECO:0007669"/>
    <property type="project" value="UniProtKB-UniRule"/>
</dbReference>
<keyword evidence="5 7" id="KW-0234">DNA repair</keyword>
<dbReference type="InParanoid" id="A0A2T3BFE6"/>
<protein>
    <recommendedName>
        <fullName evidence="7">Non-structural maintenance of chromosomes element 4</fullName>
    </recommendedName>
</protein>
<feature type="compositionally biased region" description="Polar residues" evidence="8">
    <location>
        <begin position="227"/>
        <end position="237"/>
    </location>
</feature>
<sequence length="487" mass="54457">MVRSTKKSESPGPFHDEMYEATPGPGPPRTARNYNAVPSMSPSSPATSIGSDKENRSSRPLDKGKGRVPMAPPGVPALATGQSKRKRPAEQPMSPERSHRRRTVEVDEDGDIDDYDPDQDVEERRRLRKGLRDLSRTLTENRSEYLTPTSTGLRDTLIKANDYSGRVKQTSDATIDSRLLVTTADLSYKRTLALVAGDTSQGVDLEDFISKCKQYMERAERADQDGIQPSQMPASTQRRSRRAHDADADDDDDEQDENGDMLNWEYLGRYACLPHNSRPSVPGFLYGPLSLEKRTRKVAVRKAALRPNNLQETRPEVLRAGDIEKSENANLTTLCTQILGRLNKVQRDAVAAVEAETEEGMTTKEEDELLDRYGISRTGGIAYFKFIINPHSFGQTVENLFYVSFLIRDGKIGVSHDDQGMPFLEIIEEPRDHSETAGSGASKHQAVIALDMAAWEELIDLYDIKESMIKHREEEEHSSVGAKGWYA</sequence>